<dbReference type="InterPro" id="IPR003718">
    <property type="entry name" value="OsmC/Ohr_fam"/>
</dbReference>
<dbReference type="Pfam" id="PF02566">
    <property type="entry name" value="OsmC"/>
    <property type="match status" value="1"/>
</dbReference>
<accession>A0ABQ2FDS0</accession>
<dbReference type="Gene3D" id="3.30.300.20">
    <property type="match status" value="1"/>
</dbReference>
<evidence type="ECO:0000313" key="1">
    <source>
        <dbReference type="EMBL" id="GGK76043.1"/>
    </source>
</evidence>
<dbReference type="RefSeq" id="WP_022921680.1">
    <property type="nucleotide sequence ID" value="NZ_BMLB01000005.1"/>
</dbReference>
<protein>
    <submittedName>
        <fullName evidence="1">Osmotically inducible protein C</fullName>
    </submittedName>
</protein>
<evidence type="ECO:0000313" key="2">
    <source>
        <dbReference type="Proteomes" id="UP000662111"/>
    </source>
</evidence>
<organism evidence="1 2">
    <name type="scientific">Ornithinimicrobium pekingense</name>
    <dbReference type="NCBI Taxonomy" id="384677"/>
    <lineage>
        <taxon>Bacteria</taxon>
        <taxon>Bacillati</taxon>
        <taxon>Actinomycetota</taxon>
        <taxon>Actinomycetes</taxon>
        <taxon>Micrococcales</taxon>
        <taxon>Ornithinimicrobiaceae</taxon>
        <taxon>Ornithinimicrobium</taxon>
    </lineage>
</organism>
<dbReference type="PANTHER" id="PTHR34352">
    <property type="entry name" value="PROTEIN YHFA"/>
    <property type="match status" value="1"/>
</dbReference>
<reference evidence="2" key="1">
    <citation type="journal article" date="2019" name="Int. J. Syst. Evol. Microbiol.">
        <title>The Global Catalogue of Microorganisms (GCM) 10K type strain sequencing project: providing services to taxonomists for standard genome sequencing and annotation.</title>
        <authorList>
            <consortium name="The Broad Institute Genomics Platform"/>
            <consortium name="The Broad Institute Genome Sequencing Center for Infectious Disease"/>
            <person name="Wu L."/>
            <person name="Ma J."/>
        </authorList>
    </citation>
    <scope>NUCLEOTIDE SEQUENCE [LARGE SCALE GENOMIC DNA]</scope>
    <source>
        <strain evidence="2">CGMCC 1.5362</strain>
    </source>
</reference>
<dbReference type="EMBL" id="BMLB01000005">
    <property type="protein sequence ID" value="GGK76043.1"/>
    <property type="molecule type" value="Genomic_DNA"/>
</dbReference>
<comment type="caution">
    <text evidence="1">The sequence shown here is derived from an EMBL/GenBank/DDBJ whole genome shotgun (WGS) entry which is preliminary data.</text>
</comment>
<name>A0ABQ2FDS0_9MICO</name>
<dbReference type="SUPFAM" id="SSF82784">
    <property type="entry name" value="OsmC-like"/>
    <property type="match status" value="1"/>
</dbReference>
<dbReference type="InterPro" id="IPR015946">
    <property type="entry name" value="KH_dom-like_a/b"/>
</dbReference>
<sequence>MPSDATRSVTLTRTGPGTFLAENARGGTLTLAAGGAGATDFSPVELLLVGIAGCSGIDVDALTSRLAEPLTFTMTASGDKVRDEHGNHMGPITVTVSVDFPEGPDGDRARDRLPDAVEKSRDRLCTVSRTVQLSAPVTYELR</sequence>
<keyword evidence="2" id="KW-1185">Reference proteome</keyword>
<dbReference type="InterPro" id="IPR036102">
    <property type="entry name" value="OsmC/Ohrsf"/>
</dbReference>
<proteinExistence type="predicted"/>
<dbReference type="PANTHER" id="PTHR34352:SF1">
    <property type="entry name" value="PROTEIN YHFA"/>
    <property type="match status" value="1"/>
</dbReference>
<gene>
    <name evidence="1" type="ORF">GCM10011509_25780</name>
</gene>
<dbReference type="Proteomes" id="UP000662111">
    <property type="component" value="Unassembled WGS sequence"/>
</dbReference>